<protein>
    <recommendedName>
        <fullName evidence="8">EGF-like domain-containing protein</fullName>
    </recommendedName>
</protein>
<keyword evidence="10" id="KW-1185">Reference proteome</keyword>
<dbReference type="SUPFAM" id="SSF57196">
    <property type="entry name" value="EGF/Laminin"/>
    <property type="match status" value="1"/>
</dbReference>
<reference evidence="9" key="2">
    <citation type="submission" date="2020-08" db="EMBL/GenBank/DDBJ databases">
        <title>Plant Genome Project.</title>
        <authorList>
            <person name="Zhang R.-G."/>
        </authorList>
    </citation>
    <scope>NUCLEOTIDE SEQUENCE</scope>
    <source>
        <strain evidence="9">Huo1</strain>
        <tissue evidence="9">Leaf</tissue>
    </source>
</reference>
<dbReference type="InterPro" id="IPR024731">
    <property type="entry name" value="NELL2-like_EGF"/>
</dbReference>
<dbReference type="Pfam" id="PF12947">
    <property type="entry name" value="EGF_3"/>
    <property type="match status" value="1"/>
</dbReference>
<sequence length="390" mass="41610">MVYQVSLLSLAIISLPGCPDRCGNLSIPFPFGVGSGCSLDPSFNISCDNLANPPKAHLISVKNTELIEIKEFQVRINLAYLVWSCYTQTGIDGLDGGFIVNYDISGGGQYTFSDGNRVIAIGCDDSVAFNGKASGRNFAGGCTTVCDSNNGSAAICPDGSDANEIGSGCCQTPIPKGTSRVTLTLTDLHKTWGRDRKLFNCSYAFLGEKGDIDRRLTQLNDSKSLRGESKNWYGNFTPLVVLDWRIGGESCSSAQQSPSTYVCAENSECVDFGPNANGYNCRCLQGYQGNAYLPNGCQDIDECSNQTLNPCASNSICKNIPGSVKCTCPKGYYGDGKSNGKGCIRVPPSQMIIKLLIGKISLSPSGLWVGISVTLANLFLVAQGAEEERE</sequence>
<dbReference type="SMART" id="SM00179">
    <property type="entry name" value="EGF_CA"/>
    <property type="match status" value="1"/>
</dbReference>
<comment type="caution">
    <text evidence="6">Lacks conserved residue(s) required for the propagation of feature annotation.</text>
</comment>
<dbReference type="Pfam" id="PF13947">
    <property type="entry name" value="GUB_WAK_bind"/>
    <property type="match status" value="1"/>
</dbReference>
<keyword evidence="2 6" id="KW-0245">EGF-like domain</keyword>
<dbReference type="Proteomes" id="UP000298416">
    <property type="component" value="Unassembled WGS sequence"/>
</dbReference>
<feature type="chain" id="PRO_5036452546" description="EGF-like domain-containing protein" evidence="7">
    <location>
        <begin position="20"/>
        <end position="390"/>
    </location>
</feature>
<evidence type="ECO:0000256" key="2">
    <source>
        <dbReference type="ARBA" id="ARBA00022536"/>
    </source>
</evidence>
<proteinExistence type="predicted"/>
<feature type="domain" description="EGF-like" evidence="8">
    <location>
        <begin position="299"/>
        <end position="338"/>
    </location>
</feature>
<keyword evidence="3 7" id="KW-0732">Signal</keyword>
<evidence type="ECO:0000256" key="5">
    <source>
        <dbReference type="ARBA" id="ARBA00023157"/>
    </source>
</evidence>
<gene>
    <name evidence="9" type="ORF">SASPL_123199</name>
</gene>
<comment type="subcellular location">
    <subcellularLocation>
        <location evidence="1">Membrane</location>
        <topology evidence="1">Single-pass membrane protein</topology>
    </subcellularLocation>
</comment>
<dbReference type="InterPro" id="IPR025287">
    <property type="entry name" value="WAK_GUB"/>
</dbReference>
<evidence type="ECO:0000256" key="4">
    <source>
        <dbReference type="ARBA" id="ARBA00022737"/>
    </source>
</evidence>
<evidence type="ECO:0000313" key="9">
    <source>
        <dbReference type="EMBL" id="KAG6415781.1"/>
    </source>
</evidence>
<evidence type="ECO:0000256" key="7">
    <source>
        <dbReference type="SAM" id="SignalP"/>
    </source>
</evidence>
<accession>A0A8X8ZT68</accession>
<name>A0A8X8ZT68_SALSN</name>
<dbReference type="Gene3D" id="2.10.25.10">
    <property type="entry name" value="Laminin"/>
    <property type="match status" value="2"/>
</dbReference>
<dbReference type="EMBL" id="PNBA02000008">
    <property type="protein sequence ID" value="KAG6415781.1"/>
    <property type="molecule type" value="Genomic_DNA"/>
</dbReference>
<evidence type="ECO:0000313" key="10">
    <source>
        <dbReference type="Proteomes" id="UP000298416"/>
    </source>
</evidence>
<evidence type="ECO:0000256" key="1">
    <source>
        <dbReference type="ARBA" id="ARBA00004167"/>
    </source>
</evidence>
<dbReference type="PROSITE" id="PS50026">
    <property type="entry name" value="EGF_3"/>
    <property type="match status" value="1"/>
</dbReference>
<dbReference type="GO" id="GO:0005509">
    <property type="term" value="F:calcium ion binding"/>
    <property type="evidence" value="ECO:0007669"/>
    <property type="project" value="InterPro"/>
</dbReference>
<dbReference type="InterPro" id="IPR000742">
    <property type="entry name" value="EGF"/>
</dbReference>
<organism evidence="9">
    <name type="scientific">Salvia splendens</name>
    <name type="common">Scarlet sage</name>
    <dbReference type="NCBI Taxonomy" id="180675"/>
    <lineage>
        <taxon>Eukaryota</taxon>
        <taxon>Viridiplantae</taxon>
        <taxon>Streptophyta</taxon>
        <taxon>Embryophyta</taxon>
        <taxon>Tracheophyta</taxon>
        <taxon>Spermatophyta</taxon>
        <taxon>Magnoliopsida</taxon>
        <taxon>eudicotyledons</taxon>
        <taxon>Gunneridae</taxon>
        <taxon>Pentapetalae</taxon>
        <taxon>asterids</taxon>
        <taxon>lamiids</taxon>
        <taxon>Lamiales</taxon>
        <taxon>Lamiaceae</taxon>
        <taxon>Nepetoideae</taxon>
        <taxon>Mentheae</taxon>
        <taxon>Salviinae</taxon>
        <taxon>Salvia</taxon>
        <taxon>Salvia subgen. Calosphace</taxon>
        <taxon>core Calosphace</taxon>
    </lineage>
</organism>
<evidence type="ECO:0000256" key="3">
    <source>
        <dbReference type="ARBA" id="ARBA00022729"/>
    </source>
</evidence>
<dbReference type="FunFam" id="2.10.25.10:FF:000038">
    <property type="entry name" value="Fibrillin 2"/>
    <property type="match status" value="1"/>
</dbReference>
<reference evidence="9" key="1">
    <citation type="submission" date="2018-01" db="EMBL/GenBank/DDBJ databases">
        <authorList>
            <person name="Mao J.F."/>
        </authorList>
    </citation>
    <scope>NUCLEOTIDE SEQUENCE</scope>
    <source>
        <strain evidence="9">Huo1</strain>
        <tissue evidence="9">Leaf</tissue>
    </source>
</reference>
<keyword evidence="5" id="KW-1015">Disulfide bond</keyword>
<dbReference type="GO" id="GO:0016020">
    <property type="term" value="C:membrane"/>
    <property type="evidence" value="ECO:0007669"/>
    <property type="project" value="UniProtKB-SubCell"/>
</dbReference>
<dbReference type="GO" id="GO:0030247">
    <property type="term" value="F:polysaccharide binding"/>
    <property type="evidence" value="ECO:0007669"/>
    <property type="project" value="InterPro"/>
</dbReference>
<feature type="signal peptide" evidence="7">
    <location>
        <begin position="1"/>
        <end position="19"/>
    </location>
</feature>
<comment type="caution">
    <text evidence="9">The sequence shown here is derived from an EMBL/GenBank/DDBJ whole genome shotgun (WGS) entry which is preliminary data.</text>
</comment>
<dbReference type="InterPro" id="IPR001881">
    <property type="entry name" value="EGF-like_Ca-bd_dom"/>
</dbReference>
<keyword evidence="4" id="KW-0677">Repeat</keyword>
<dbReference type="AlphaFoldDB" id="A0A8X8ZT68"/>
<evidence type="ECO:0000259" key="8">
    <source>
        <dbReference type="PROSITE" id="PS50026"/>
    </source>
</evidence>
<dbReference type="SMART" id="SM00181">
    <property type="entry name" value="EGF"/>
    <property type="match status" value="2"/>
</dbReference>
<dbReference type="CDD" id="cd00054">
    <property type="entry name" value="EGF_CA"/>
    <property type="match status" value="1"/>
</dbReference>
<dbReference type="PANTHER" id="PTHR33491">
    <property type="entry name" value="OSJNBA0016N04.9 PROTEIN"/>
    <property type="match status" value="1"/>
</dbReference>
<evidence type="ECO:0000256" key="6">
    <source>
        <dbReference type="PROSITE-ProRule" id="PRU00076"/>
    </source>
</evidence>